<dbReference type="Gene3D" id="3.90.1150.10">
    <property type="entry name" value="Aspartate Aminotransferase, domain 1"/>
    <property type="match status" value="1"/>
</dbReference>
<dbReference type="Gene3D" id="3.40.640.10">
    <property type="entry name" value="Type I PLP-dependent aspartate aminotransferase-like (Major domain)"/>
    <property type="match status" value="1"/>
</dbReference>
<evidence type="ECO:0000256" key="1">
    <source>
        <dbReference type="ARBA" id="ARBA00001933"/>
    </source>
</evidence>
<dbReference type="SUPFAM" id="SSF53383">
    <property type="entry name" value="PLP-dependent transferases"/>
    <property type="match status" value="1"/>
</dbReference>
<sequence>MENLNNYNIQKRAVDSIAKTQQIPYSPVAFEKGEGAILFDFDGKRYIDFLSSACSANLGHGNKEIAQAVKAQMDKLTQYTFAYFNTAPPMQLAEKLCSIAPGNSPKKALFSCTGSAAMDSAIKVARAYTGRNKLISMEGAYHGSTYGALSVSALSLNMRRHIGPLIPEVYHFHYPTDEYNWEKCIEEIEHAFSYYLPPDEVAAIIIEPIAADMGLIIPPEEWIQSLRKLCDKYKILLISDEIQLALCRTGKWFATENFGIEADLYVMGKALGGGLPLGALIGKKELLDCLEPPAHTFTLSGNTTVCVAALKNIEIMERIDANKLSIEKGNYLKDKFLKLKKKYDFIGDIRGFGLSLGVDIINPSTGKKDPKATSKICYECFKRGLILIFLNKSTLRIQPPLVIEYAEIDEAMDLLENVMQDYSNGAISDSVLNEIKGW</sequence>
<dbReference type="PROSITE" id="PS00600">
    <property type="entry name" value="AA_TRANSFER_CLASS_3"/>
    <property type="match status" value="1"/>
</dbReference>
<organism evidence="5 6">
    <name type="scientific">Johnsonella ignava ATCC 51276</name>
    <dbReference type="NCBI Taxonomy" id="679200"/>
    <lineage>
        <taxon>Bacteria</taxon>
        <taxon>Bacillati</taxon>
        <taxon>Bacillota</taxon>
        <taxon>Clostridia</taxon>
        <taxon>Lachnospirales</taxon>
        <taxon>Lachnospiraceae</taxon>
        <taxon>Johnsonella</taxon>
    </lineage>
</organism>
<dbReference type="CDD" id="cd00610">
    <property type="entry name" value="OAT_like"/>
    <property type="match status" value="1"/>
</dbReference>
<proteinExistence type="inferred from homology"/>
<evidence type="ECO:0000313" key="6">
    <source>
        <dbReference type="Proteomes" id="UP000003011"/>
    </source>
</evidence>
<dbReference type="InterPro" id="IPR015422">
    <property type="entry name" value="PyrdxlP-dep_Trfase_small"/>
</dbReference>
<dbReference type="PANTHER" id="PTHR11986">
    <property type="entry name" value="AMINOTRANSFERASE CLASS III"/>
    <property type="match status" value="1"/>
</dbReference>
<gene>
    <name evidence="5" type="ORF">HMPREF9333_01004</name>
</gene>
<dbReference type="Pfam" id="PF00202">
    <property type="entry name" value="Aminotran_3"/>
    <property type="match status" value="1"/>
</dbReference>
<dbReference type="InterPro" id="IPR015421">
    <property type="entry name" value="PyrdxlP-dep_Trfase_major"/>
</dbReference>
<dbReference type="HOGENOM" id="CLU_016922_10_0_9"/>
<dbReference type="InterPro" id="IPR015424">
    <property type="entry name" value="PyrdxlP-dep_Trfase"/>
</dbReference>
<evidence type="ECO:0008006" key="7">
    <source>
        <dbReference type="Google" id="ProtNLM"/>
    </source>
</evidence>
<dbReference type="EMBL" id="ACZL01000015">
    <property type="protein sequence ID" value="EHI55961.1"/>
    <property type="molecule type" value="Genomic_DNA"/>
</dbReference>
<dbReference type="AlphaFoldDB" id="G5GHG4"/>
<dbReference type="PATRIC" id="fig|679200.3.peg.1057"/>
<dbReference type="RefSeq" id="WP_005540363.1">
    <property type="nucleotide sequence ID" value="NZ_JH378831.1"/>
</dbReference>
<dbReference type="Proteomes" id="UP000003011">
    <property type="component" value="Unassembled WGS sequence"/>
</dbReference>
<dbReference type="FunFam" id="3.40.640.10:FF:000004">
    <property type="entry name" value="Acetylornithine aminotransferase"/>
    <property type="match status" value="1"/>
</dbReference>
<evidence type="ECO:0000313" key="5">
    <source>
        <dbReference type="EMBL" id="EHI55961.1"/>
    </source>
</evidence>
<comment type="similarity">
    <text evidence="2 4">Belongs to the class-III pyridoxal-phosphate-dependent aminotransferase family.</text>
</comment>
<reference evidence="5 6" key="1">
    <citation type="submission" date="2011-08" db="EMBL/GenBank/DDBJ databases">
        <title>The Genome Sequence of Johnsonella ignava ATCC 51276.</title>
        <authorList>
            <consortium name="The Broad Institute Genome Sequencing Platform"/>
            <person name="Earl A."/>
            <person name="Ward D."/>
            <person name="Feldgarden M."/>
            <person name="Gevers D."/>
            <person name="Izard J."/>
            <person name="Blanton J.M."/>
            <person name="Baranova O.V."/>
            <person name="Dewhirst F.E."/>
            <person name="Young S.K."/>
            <person name="Zeng Q."/>
            <person name="Gargeya S."/>
            <person name="Fitzgerald M."/>
            <person name="Haas B."/>
            <person name="Abouelleil A."/>
            <person name="Alvarado L."/>
            <person name="Arachchi H.M."/>
            <person name="Berlin A."/>
            <person name="Brown A."/>
            <person name="Chapman S.B."/>
            <person name="Chen Z."/>
            <person name="Dunbar C."/>
            <person name="Freedman E."/>
            <person name="Gearin G."/>
            <person name="Gellesch M."/>
            <person name="Goldberg J."/>
            <person name="Griggs A."/>
            <person name="Gujja S."/>
            <person name="Heiman D."/>
            <person name="Howarth C."/>
            <person name="Larson L."/>
            <person name="Lui A."/>
            <person name="MacDonald P.J.P."/>
            <person name="Montmayeur A."/>
            <person name="Murphy C."/>
            <person name="Neiman D."/>
            <person name="Pearson M."/>
            <person name="Priest M."/>
            <person name="Roberts A."/>
            <person name="Saif S."/>
            <person name="Shea T."/>
            <person name="Shenoy N."/>
            <person name="Sisk P."/>
            <person name="Stolte C."/>
            <person name="Sykes S."/>
            <person name="Wortman J."/>
            <person name="Nusbaum C."/>
            <person name="Birren B."/>
        </authorList>
    </citation>
    <scope>NUCLEOTIDE SEQUENCE [LARGE SCALE GENOMIC DNA]</scope>
    <source>
        <strain evidence="5 6">ATCC 51276</strain>
    </source>
</reference>
<name>G5GHG4_9FIRM</name>
<comment type="caution">
    <text evidence="5">The sequence shown here is derived from an EMBL/GenBank/DDBJ whole genome shotgun (WGS) entry which is preliminary data.</text>
</comment>
<keyword evidence="3 4" id="KW-0663">Pyridoxal phosphate</keyword>
<keyword evidence="6" id="KW-1185">Reference proteome</keyword>
<evidence type="ECO:0000256" key="2">
    <source>
        <dbReference type="ARBA" id="ARBA00008954"/>
    </source>
</evidence>
<dbReference type="eggNOG" id="COG0160">
    <property type="taxonomic scope" value="Bacteria"/>
</dbReference>
<dbReference type="GO" id="GO:0042802">
    <property type="term" value="F:identical protein binding"/>
    <property type="evidence" value="ECO:0007669"/>
    <property type="project" value="TreeGrafter"/>
</dbReference>
<evidence type="ECO:0000256" key="4">
    <source>
        <dbReference type="RuleBase" id="RU003560"/>
    </source>
</evidence>
<dbReference type="PANTHER" id="PTHR11986:SF58">
    <property type="entry name" value="LEUCINE_METHIONINE RACEMASE"/>
    <property type="match status" value="1"/>
</dbReference>
<dbReference type="GO" id="GO:0030170">
    <property type="term" value="F:pyridoxal phosphate binding"/>
    <property type="evidence" value="ECO:0007669"/>
    <property type="project" value="InterPro"/>
</dbReference>
<dbReference type="GO" id="GO:0008483">
    <property type="term" value="F:transaminase activity"/>
    <property type="evidence" value="ECO:0007669"/>
    <property type="project" value="InterPro"/>
</dbReference>
<dbReference type="InterPro" id="IPR005814">
    <property type="entry name" value="Aminotrans_3"/>
</dbReference>
<dbReference type="InterPro" id="IPR050103">
    <property type="entry name" value="Class-III_PLP-dep_AT"/>
</dbReference>
<dbReference type="InterPro" id="IPR049704">
    <property type="entry name" value="Aminotrans_3_PPA_site"/>
</dbReference>
<comment type="cofactor">
    <cofactor evidence="1">
        <name>pyridoxal 5'-phosphate</name>
        <dbReference type="ChEBI" id="CHEBI:597326"/>
    </cofactor>
</comment>
<dbReference type="STRING" id="679200.HMPREF9333_01004"/>
<evidence type="ECO:0000256" key="3">
    <source>
        <dbReference type="ARBA" id="ARBA00022898"/>
    </source>
</evidence>
<accession>G5GHG4</accession>
<dbReference type="PIRSF" id="PIRSF000521">
    <property type="entry name" value="Transaminase_4ab_Lys_Orn"/>
    <property type="match status" value="1"/>
</dbReference>
<dbReference type="OrthoDB" id="9801052at2"/>
<protein>
    <recommendedName>
        <fullName evidence="7">4-aminobutyrate transaminase</fullName>
    </recommendedName>
</protein>